<dbReference type="SUPFAM" id="SSF57184">
    <property type="entry name" value="Growth factor receptor domain"/>
    <property type="match status" value="1"/>
</dbReference>
<dbReference type="Proteomes" id="UP000054408">
    <property type="component" value="Unassembled WGS sequence"/>
</dbReference>
<keyword evidence="3" id="KW-0472">Membrane</keyword>
<reference evidence="5 6" key="1">
    <citation type="submission" date="2010-05" db="EMBL/GenBank/DDBJ databases">
        <title>The Genome Sequence of Thecamonas trahens ATCC 50062.</title>
        <authorList>
            <consortium name="The Broad Institute Genome Sequencing Platform"/>
            <person name="Russ C."/>
            <person name="Cuomo C."/>
            <person name="Shea T."/>
            <person name="Young S.K."/>
            <person name="Zeng Q."/>
            <person name="Koehrsen M."/>
            <person name="Haas B."/>
            <person name="Borodovsky M."/>
            <person name="Guigo R."/>
            <person name="Alvarado L."/>
            <person name="Berlin A."/>
            <person name="Bochicchio J."/>
            <person name="Borenstein D."/>
            <person name="Chapman S."/>
            <person name="Chen Z."/>
            <person name="Freedman E."/>
            <person name="Gellesch M."/>
            <person name="Goldberg J."/>
            <person name="Griggs A."/>
            <person name="Gujja S."/>
            <person name="Heilman E."/>
            <person name="Heiman D."/>
            <person name="Hepburn T."/>
            <person name="Howarth C."/>
            <person name="Jen D."/>
            <person name="Larson L."/>
            <person name="Mehta T."/>
            <person name="Park D."/>
            <person name="Pearson M."/>
            <person name="Roberts A."/>
            <person name="Saif S."/>
            <person name="Shenoy N."/>
            <person name="Sisk P."/>
            <person name="Stolte C."/>
            <person name="Sykes S."/>
            <person name="Thomson T."/>
            <person name="Walk T."/>
            <person name="White J."/>
            <person name="Yandava C."/>
            <person name="Burger G."/>
            <person name="Gray M.W."/>
            <person name="Holland P.W.H."/>
            <person name="King N."/>
            <person name="Lang F.B.F."/>
            <person name="Roger A.J."/>
            <person name="Ruiz-Trillo I."/>
            <person name="Lander E."/>
            <person name="Nusbaum C."/>
        </authorList>
    </citation>
    <scope>NUCLEOTIDE SEQUENCE [LARGE SCALE GENOMIC DNA]</scope>
    <source>
        <strain evidence="5 6">ATCC 50062</strain>
    </source>
</reference>
<feature type="transmembrane region" description="Helical" evidence="3">
    <location>
        <begin position="1554"/>
        <end position="1574"/>
    </location>
</feature>
<dbReference type="SUPFAM" id="SSF50965">
    <property type="entry name" value="Galactose oxidase, central domain"/>
    <property type="match status" value="1"/>
</dbReference>
<feature type="region of interest" description="Disordered" evidence="2">
    <location>
        <begin position="1898"/>
        <end position="1925"/>
    </location>
</feature>
<feature type="transmembrane region" description="Helical" evidence="3">
    <location>
        <begin position="1687"/>
        <end position="1705"/>
    </location>
</feature>
<dbReference type="STRING" id="461836.A0A0L0DVG5"/>
<dbReference type="eggNOG" id="KOG0379">
    <property type="taxonomic scope" value="Eukaryota"/>
</dbReference>
<accession>A0A0L0DVG5</accession>
<dbReference type="PROSITE" id="PS01186">
    <property type="entry name" value="EGF_2"/>
    <property type="match status" value="1"/>
</dbReference>
<dbReference type="InterPro" id="IPR035914">
    <property type="entry name" value="Sperma_CUB_dom_sf"/>
</dbReference>
<dbReference type="Gene3D" id="2.10.50.10">
    <property type="entry name" value="Tumor Necrosis Factor Receptor, subunit A, domain 2"/>
    <property type="match status" value="2"/>
</dbReference>
<feature type="transmembrane region" description="Helical" evidence="3">
    <location>
        <begin position="1383"/>
        <end position="1403"/>
    </location>
</feature>
<feature type="transmembrane region" description="Helical" evidence="3">
    <location>
        <begin position="1717"/>
        <end position="1737"/>
    </location>
</feature>
<dbReference type="SMART" id="SM01411">
    <property type="entry name" value="Ephrin_rec_like"/>
    <property type="match status" value="3"/>
</dbReference>
<feature type="transmembrane region" description="Helical" evidence="3">
    <location>
        <begin position="1613"/>
        <end position="1636"/>
    </location>
</feature>
<dbReference type="PROSITE" id="PS00022">
    <property type="entry name" value="EGF_1"/>
    <property type="match status" value="1"/>
</dbReference>
<keyword evidence="3" id="KW-0812">Transmembrane</keyword>
<dbReference type="RefSeq" id="XP_013752661.1">
    <property type="nucleotide sequence ID" value="XM_013897207.1"/>
</dbReference>
<name>A0A0L0DVG5_THETB</name>
<dbReference type="InterPro" id="IPR000742">
    <property type="entry name" value="EGF"/>
</dbReference>
<dbReference type="InterPro" id="IPR011641">
    <property type="entry name" value="Tyr-kin_ephrin_A/B_rcpt-like"/>
</dbReference>
<evidence type="ECO:0000259" key="4">
    <source>
        <dbReference type="PROSITE" id="PS01180"/>
    </source>
</evidence>
<evidence type="ECO:0000313" key="6">
    <source>
        <dbReference type="Proteomes" id="UP000054408"/>
    </source>
</evidence>
<keyword evidence="6" id="KW-1185">Reference proteome</keyword>
<dbReference type="SUPFAM" id="SSF49854">
    <property type="entry name" value="Spermadhesin, CUB domain"/>
    <property type="match status" value="1"/>
</dbReference>
<dbReference type="EMBL" id="GL349517">
    <property type="protein sequence ID" value="KNC56215.1"/>
    <property type="molecule type" value="Genomic_DNA"/>
</dbReference>
<dbReference type="Pfam" id="PF00431">
    <property type="entry name" value="CUB"/>
    <property type="match status" value="1"/>
</dbReference>
<evidence type="ECO:0000256" key="3">
    <source>
        <dbReference type="SAM" id="Phobius"/>
    </source>
</evidence>
<dbReference type="OrthoDB" id="442731at2759"/>
<feature type="transmembrane region" description="Helical" evidence="3">
    <location>
        <begin position="1491"/>
        <end position="1514"/>
    </location>
</feature>
<evidence type="ECO:0000313" key="5">
    <source>
        <dbReference type="EMBL" id="KNC56215.1"/>
    </source>
</evidence>
<feature type="transmembrane region" description="Helical" evidence="3">
    <location>
        <begin position="1749"/>
        <end position="1769"/>
    </location>
</feature>
<feature type="non-terminal residue" evidence="5">
    <location>
        <position position="1"/>
    </location>
</feature>
<dbReference type="PROSITE" id="PS01180">
    <property type="entry name" value="CUB"/>
    <property type="match status" value="1"/>
</dbReference>
<protein>
    <recommendedName>
        <fullName evidence="4">CUB domain-containing protein</fullName>
    </recommendedName>
</protein>
<dbReference type="Pfam" id="PF24681">
    <property type="entry name" value="Kelch_KLHDC2_KLHL20_DRC7"/>
    <property type="match status" value="1"/>
</dbReference>
<feature type="region of interest" description="Disordered" evidence="2">
    <location>
        <begin position="1406"/>
        <end position="1427"/>
    </location>
</feature>
<dbReference type="Gene3D" id="2.60.120.290">
    <property type="entry name" value="Spermadhesin, CUB domain"/>
    <property type="match status" value="1"/>
</dbReference>
<proteinExistence type="predicted"/>
<dbReference type="Gene3D" id="2.120.10.80">
    <property type="entry name" value="Kelch-type beta propeller"/>
    <property type="match status" value="2"/>
</dbReference>
<dbReference type="InterPro" id="IPR015915">
    <property type="entry name" value="Kelch-typ_b-propeller"/>
</dbReference>
<dbReference type="InterPro" id="IPR009030">
    <property type="entry name" value="Growth_fac_rcpt_cys_sf"/>
</dbReference>
<evidence type="ECO:0000256" key="1">
    <source>
        <dbReference type="ARBA" id="ARBA00023157"/>
    </source>
</evidence>
<dbReference type="eggNOG" id="KOG1225">
    <property type="taxonomic scope" value="Eukaryota"/>
</dbReference>
<feature type="transmembrane region" description="Helical" evidence="3">
    <location>
        <begin position="1431"/>
        <end position="1452"/>
    </location>
</feature>
<dbReference type="SMART" id="SM00181">
    <property type="entry name" value="EGF"/>
    <property type="match status" value="4"/>
</dbReference>
<sequence length="1925" mass="203141">PHLHHRSSTMTRTENLATLRIVVVIVLGTMCNVVFGNDFASPRPCGSSNPSWQTDLGASPPDNMAIVVPLDGSAFDQEPWLNNPLPPPCDKQGYNKGPYHWIRLHGDGQTYSFNTCSAVTDVDTVLMAFESENAAMSGGCLRCKARQIGTAGECTFGAMETITFTAKPGNSYYVLVAIRGFQPPMPSMRSVEVTLSVTPPPPAGWLCAPTEYNDGITCDCGCGIVDPDCASTFETDEYNDHCHERSNSAASCCNIGVGDEVLHTCNTNCHDPQECSMDPDPDGHTYVPPPHDYATTTCSGPPTVLANPDGSLALPSTGYDCYVKNMNCKHVIDVPGASSIVLAFDYVWLEPQYDSVTIYEGAYVDSTKKLFTYDVANAGLPPYTSTSTPYGPDFNSVPQFVEIPGSKAMITFVSDDSHQNAGFSLQYCAHGVSSSPLCVTTSCTPGSCNGHGACANGVCNCYAGYSGPNCNSQTCGSRTSCSSCNEDSSCHWCGSGIAGDGKSVCLDSSDFSCSDPAITTCSCSMIEDCSSCTANVDCGWCFDQGLGECVDGSRLKPKDTSCIDYLYQQDSATNAVCPAPCTDECSNQGLCECSSASCACLCYFSFAGDTCAVGVSNTWQVIEADLLPQCTDDELVADMVPLAGHTGATMILDDAAYTVIYGGVTRDCTNPGLVRTTNFTYINRQSQGDGQDATSSPWAAFAVVGEFPASRAYHAATLVPQPSAQAPYAMYMMGGKSSPEMDKGVGTIHDDLWKFVLPGRWQLVCPGSACLSLAMPSPRFGHALLYSAASGADVLYVYGGLDALDVPQTGLYAFDLTTQTWSTPSTDGEPSEGRAFAAAAATTDRLLFVGGLVTADPSDPPPPAGPWSSTTLAVTNAVWSFNPSSLAWEQLTLTGSGSAGSAFPAIARATAIYDDVAKLVYVTGGMDASGNALGDLLVIDVAAATFAVVAYNTHATGKVPSPRFDAASVLVSSAGDVIVTGGFDHAAVANDVMRFHVPAYISRASPEALDPRGSASPVVLHGSFGRLVQLVASLTASTAGGGGSSATFDPTAYDFSRDDVPPELLRCAFASSGKFVGYSPTDPGEVPDGYIETNVLRLTASEVHCAVPSHPSGAVDITLTVLSNVVIPGDPPETYRFFLGTSATVTYEPCPRGTAQAKPAWSWSPGMGTDSSSTLLQACPPCAIGLFSDTLDADECRTCTPGTIAPVTGAASCTPCEPGTMSSNPRDGACTPCPAGWYAAKAGLSECSTCPVAKYAPEAGLATCLSCPTNSSMPPLDDGPRVSIDNCTCDNGFYGDPVDGGCVACSKAMVCVWGENRYPKAAPGYWRASGDSAIMFECVPAEACKADLTCSTGYIGRMCSECAPGYYKLNQYCQKCPSTDSSWKLVTAGVIGIVAVLGLVHLAKPSSTGAQKGARGGSKAAGSSSSSSSAIAAPSIAISFFQMTAVFASFGIPWPKAVVDMFSVVSLVNINVELLSPECSMEVSFYDKWQAMMLLPVVVLIFYLFALGVVLAWVSYRHSEASRAAAAAAASAATDGDDVPSEWSQMNGGEKRRFVCQLFLAGFLLFLTLAYIVLVDVTLQFFDCTKQGDGTSSLDADPSLYCYDDEWFKHLPLGVAGVVVYVVGVPGALFVLLYVLRVKLGDDLPSAAATNFFVKRFQTKYFYWEVTIMLRKLAIVVAAKFFTAHFILQSILAVLIIFASVLVTAGTRPFQRRKYNMLEIVLLISSFMVIFAGILFANDEVSGSTRQGITVAVITVMIISSVVIAIVIATEVKAKITSLCATSVAPKAATDDRGEELEVLTSLLPHDGPLLASKIGATLEPEEQSTLVALLEAVYRTDEEPPADKRLGVDAGRTSVASVRARSHKRAQSGTKRLMSLPSHVDLDVDVYSAETLEDSLPAIDPSDYDALEQGQLFDENQQAWSDNE</sequence>
<feature type="compositionally biased region" description="Polar residues" evidence="2">
    <location>
        <begin position="1915"/>
        <end position="1925"/>
    </location>
</feature>
<organism evidence="5 6">
    <name type="scientific">Thecamonas trahens ATCC 50062</name>
    <dbReference type="NCBI Taxonomy" id="461836"/>
    <lineage>
        <taxon>Eukaryota</taxon>
        <taxon>Apusozoa</taxon>
        <taxon>Apusomonadida</taxon>
        <taxon>Apusomonadidae</taxon>
        <taxon>Thecamonas</taxon>
    </lineage>
</organism>
<dbReference type="PANTHER" id="PTHR11319:SF35">
    <property type="entry name" value="OUTER MEMBRANE PROTEIN PMPC-RELATED"/>
    <property type="match status" value="1"/>
</dbReference>
<dbReference type="CDD" id="cd00041">
    <property type="entry name" value="CUB"/>
    <property type="match status" value="1"/>
</dbReference>
<keyword evidence="3" id="KW-1133">Transmembrane helix</keyword>
<evidence type="ECO:0000256" key="2">
    <source>
        <dbReference type="SAM" id="MobiDB-lite"/>
    </source>
</evidence>
<feature type="transmembrane region" description="Helical" evidence="3">
    <location>
        <begin position="1661"/>
        <end position="1681"/>
    </location>
</feature>
<dbReference type="Gene3D" id="2.10.25.10">
    <property type="entry name" value="Laminin"/>
    <property type="match status" value="1"/>
</dbReference>
<dbReference type="Pfam" id="PF07699">
    <property type="entry name" value="Ephrin_rec_like"/>
    <property type="match status" value="1"/>
</dbReference>
<feature type="domain" description="CUB" evidence="4">
    <location>
        <begin position="298"/>
        <end position="430"/>
    </location>
</feature>
<dbReference type="InterPro" id="IPR011043">
    <property type="entry name" value="Gal_Oxase/kelch_b-propeller"/>
</dbReference>
<dbReference type="InterPro" id="IPR000859">
    <property type="entry name" value="CUB_dom"/>
</dbReference>
<gene>
    <name evidence="5" type="ORF">AMSG_11491</name>
</gene>
<keyword evidence="1" id="KW-1015">Disulfide bond</keyword>
<dbReference type="GeneID" id="25569431"/>
<dbReference type="PANTHER" id="PTHR11319">
    <property type="entry name" value="G PROTEIN-COUPLED RECEPTOR-RELATED"/>
    <property type="match status" value="1"/>
</dbReference>
<dbReference type="SMART" id="SM00042">
    <property type="entry name" value="CUB"/>
    <property type="match status" value="1"/>
</dbReference>